<feature type="region of interest" description="Disordered" evidence="1">
    <location>
        <begin position="170"/>
        <end position="204"/>
    </location>
</feature>
<protein>
    <submittedName>
        <fullName evidence="2">Uncharacterized protein</fullName>
    </submittedName>
</protein>
<dbReference type="GeneID" id="87810713"/>
<dbReference type="Proteomes" id="UP000827549">
    <property type="component" value="Chromosome 5"/>
</dbReference>
<sequence>MSSRRHSVMNLFRTEEDLSRFYVEPPKDHMDPKAVKKVPRYIQTSEDVYKCFRAYYGPRSGTYPVIVVLKYLEYKEHKGRLSGDDTVNGVPTSVKHKLEVLEHMFPRHAETFAIVRQARGMNRSRVITNMVWPPKWAWDPNNKVVVPALPPPPPVPPPQPSLAMRQAEAALETASETESSRRRRSNMRPTTYYDASSTVDGDGRVLTPSEILRLESERSASHLSLASFSGMPNVPPTADGTPAQSRQPSSTAPSTIESTDSSGLHTSIDTKIKKRGSRFFSFFGGGRSRSESNLAALASDPFGSTGPQLAPPSTTNLGRVRTPSTPLSSRTAGPPSPGSSSLRVPASGPLSPLTPPGTDKRASWVPATSSPLAKSRFTPAMPTPTPTMPSIADARSRTTSIGSTATRRRAPPPGAPRQDQLGMITPTRSVTEPARPRSALPTVEQGGSPRDSVLFSKNHARRESLVFTSEPGRPRESVVYTFVDPLPGDEDYGLPRVAQATDLNFETPSSAEDPPPAPIPMSREAAFVRDRYAAANAVAQASRAQHVSGPPQPAGGDVFGQPNGTTAGRQGRLRQSVAPQTISPQQGRIRMSTGPQALDGTPSPSPTQPLYASRRTPTGRPLHTKASSLSATSVKSETEWSFLMHNQFMPQNSTDEPPSPTSTARLAYEESSQGHGHRRSNTATGSDFTIPPVPPLPSSLAWQSPPAPPPPVPPIPELERNERVASATPTPTPLDIPSSLPVTPDSPSSPGSPLQLPNQLAHQRKPRPVLHIDIPVKTTAAPIILPSVPSAGSSRTVTAVQKPYSEGDVDRTAVEHPADANAGYADVLLYSRVGDYPRA</sequence>
<evidence type="ECO:0000313" key="3">
    <source>
        <dbReference type="Proteomes" id="UP000827549"/>
    </source>
</evidence>
<feature type="region of interest" description="Disordered" evidence="1">
    <location>
        <begin position="226"/>
        <end position="270"/>
    </location>
</feature>
<feature type="compositionally biased region" description="Polar residues" evidence="1">
    <location>
        <begin position="649"/>
        <end position="674"/>
    </location>
</feature>
<feature type="compositionally biased region" description="Polar residues" evidence="1">
    <location>
        <begin position="242"/>
        <end position="269"/>
    </location>
</feature>
<gene>
    <name evidence="2" type="ORF">LOC62_05G007541</name>
</gene>
<feature type="compositionally biased region" description="Polar residues" evidence="1">
    <location>
        <begin position="305"/>
        <end position="331"/>
    </location>
</feature>
<reference evidence="2" key="1">
    <citation type="submission" date="2023-10" db="EMBL/GenBank/DDBJ databases">
        <authorList>
            <person name="Noh H."/>
        </authorList>
    </citation>
    <scope>NUCLEOTIDE SEQUENCE</scope>
    <source>
        <strain evidence="2">DUCC4014</strain>
    </source>
</reference>
<organism evidence="2 3">
    <name type="scientific">Vanrija pseudolonga</name>
    <dbReference type="NCBI Taxonomy" id="143232"/>
    <lineage>
        <taxon>Eukaryota</taxon>
        <taxon>Fungi</taxon>
        <taxon>Dikarya</taxon>
        <taxon>Basidiomycota</taxon>
        <taxon>Agaricomycotina</taxon>
        <taxon>Tremellomycetes</taxon>
        <taxon>Trichosporonales</taxon>
        <taxon>Trichosporonaceae</taxon>
        <taxon>Vanrija</taxon>
    </lineage>
</organism>
<dbReference type="AlphaFoldDB" id="A0AAF0YFH6"/>
<feature type="compositionally biased region" description="Pro residues" evidence="1">
    <location>
        <begin position="705"/>
        <end position="716"/>
    </location>
</feature>
<proteinExistence type="predicted"/>
<feature type="region of interest" description="Disordered" evidence="1">
    <location>
        <begin position="297"/>
        <end position="453"/>
    </location>
</feature>
<feature type="compositionally biased region" description="Polar residues" evidence="1">
    <location>
        <begin position="577"/>
        <end position="586"/>
    </location>
</feature>
<feature type="region of interest" description="Disordered" evidence="1">
    <location>
        <begin position="546"/>
        <end position="633"/>
    </location>
</feature>
<dbReference type="EMBL" id="CP086718">
    <property type="protein sequence ID" value="WOO84019.1"/>
    <property type="molecule type" value="Genomic_DNA"/>
</dbReference>
<feature type="region of interest" description="Disordered" evidence="1">
    <location>
        <begin position="649"/>
        <end position="763"/>
    </location>
</feature>
<dbReference type="RefSeq" id="XP_062630045.1">
    <property type="nucleotide sequence ID" value="XM_062774061.1"/>
</dbReference>
<evidence type="ECO:0000313" key="2">
    <source>
        <dbReference type="EMBL" id="WOO84019.1"/>
    </source>
</evidence>
<accession>A0AAF0YFH6</accession>
<evidence type="ECO:0000256" key="1">
    <source>
        <dbReference type="SAM" id="MobiDB-lite"/>
    </source>
</evidence>
<name>A0AAF0YFH6_9TREE</name>
<feature type="compositionally biased region" description="Polar residues" evidence="1">
    <location>
        <begin position="187"/>
        <end position="199"/>
    </location>
</feature>
<keyword evidence="3" id="KW-1185">Reference proteome</keyword>